<evidence type="ECO:0000313" key="1">
    <source>
        <dbReference type="EMBL" id="CAF1569129.1"/>
    </source>
</evidence>
<reference evidence="1" key="1">
    <citation type="submission" date="2021-02" db="EMBL/GenBank/DDBJ databases">
        <authorList>
            <person name="Nowell W R."/>
        </authorList>
    </citation>
    <scope>NUCLEOTIDE SEQUENCE</scope>
</reference>
<proteinExistence type="predicted"/>
<organism evidence="1 2">
    <name type="scientific">Adineta steineri</name>
    <dbReference type="NCBI Taxonomy" id="433720"/>
    <lineage>
        <taxon>Eukaryota</taxon>
        <taxon>Metazoa</taxon>
        <taxon>Spiralia</taxon>
        <taxon>Gnathifera</taxon>
        <taxon>Rotifera</taxon>
        <taxon>Eurotatoria</taxon>
        <taxon>Bdelloidea</taxon>
        <taxon>Adinetida</taxon>
        <taxon>Adinetidae</taxon>
        <taxon>Adineta</taxon>
    </lineage>
</organism>
<dbReference type="AlphaFoldDB" id="A0A815YCX4"/>
<comment type="caution">
    <text evidence="1">The sequence shown here is derived from an EMBL/GenBank/DDBJ whole genome shotgun (WGS) entry which is preliminary data.</text>
</comment>
<sequence>PFYMCKDGKLQGTLKYDQQPYNALLFGSRILVIRTETTINFHEL</sequence>
<dbReference type="EMBL" id="CAJNOG010008537">
    <property type="protein sequence ID" value="CAF1569129.1"/>
    <property type="molecule type" value="Genomic_DNA"/>
</dbReference>
<protein>
    <submittedName>
        <fullName evidence="1">Uncharacterized protein</fullName>
    </submittedName>
</protein>
<name>A0A815YCX4_9BILA</name>
<gene>
    <name evidence="1" type="ORF">JYZ213_LOCUS47261</name>
</gene>
<accession>A0A815YCX4</accession>
<dbReference type="Proteomes" id="UP000663845">
    <property type="component" value="Unassembled WGS sequence"/>
</dbReference>
<evidence type="ECO:0000313" key="2">
    <source>
        <dbReference type="Proteomes" id="UP000663845"/>
    </source>
</evidence>
<feature type="non-terminal residue" evidence="1">
    <location>
        <position position="1"/>
    </location>
</feature>